<evidence type="ECO:0000313" key="3">
    <source>
        <dbReference type="EnsemblPlants" id="AUR62036698-RA:cds"/>
    </source>
</evidence>
<reference evidence="3" key="1">
    <citation type="journal article" date="2017" name="Nature">
        <title>The genome of Chenopodium quinoa.</title>
        <authorList>
            <person name="Jarvis D.E."/>
            <person name="Ho Y.S."/>
            <person name="Lightfoot D.J."/>
            <person name="Schmoeckel S.M."/>
            <person name="Li B."/>
            <person name="Borm T.J.A."/>
            <person name="Ohyanagi H."/>
            <person name="Mineta K."/>
            <person name="Michell C.T."/>
            <person name="Saber N."/>
            <person name="Kharbatia N.M."/>
            <person name="Rupper R.R."/>
            <person name="Sharp A.R."/>
            <person name="Dally N."/>
            <person name="Boughton B.A."/>
            <person name="Woo Y.H."/>
            <person name="Gao G."/>
            <person name="Schijlen E.G.W.M."/>
            <person name="Guo X."/>
            <person name="Momin A.A."/>
            <person name="Negrao S."/>
            <person name="Al-Babili S."/>
            <person name="Gehring C."/>
            <person name="Roessner U."/>
            <person name="Jung C."/>
            <person name="Murphy K."/>
            <person name="Arold S.T."/>
            <person name="Gojobori T."/>
            <person name="van der Linden C.G."/>
            <person name="van Loo E.N."/>
            <person name="Jellen E.N."/>
            <person name="Maughan P.J."/>
            <person name="Tester M."/>
        </authorList>
    </citation>
    <scope>NUCLEOTIDE SEQUENCE [LARGE SCALE GENOMIC DNA]</scope>
    <source>
        <strain evidence="3">cv. PI 614886</strain>
    </source>
</reference>
<dbReference type="KEGG" id="cqi:110703600"/>
<dbReference type="Gramene" id="AUR62036698-RA">
    <property type="protein sequence ID" value="AUR62036698-RA:cds"/>
    <property type="gene ID" value="AUR62036698"/>
</dbReference>
<feature type="chain" id="PRO_5030813944" description="Thioredoxin-like fold domain-containing protein" evidence="1">
    <location>
        <begin position="23"/>
        <end position="231"/>
    </location>
</feature>
<dbReference type="SUPFAM" id="SSF52833">
    <property type="entry name" value="Thioredoxin-like"/>
    <property type="match status" value="1"/>
</dbReference>
<dbReference type="PANTHER" id="PTHR33875">
    <property type="entry name" value="OS09G0542200 PROTEIN"/>
    <property type="match status" value="1"/>
</dbReference>
<evidence type="ECO:0000313" key="4">
    <source>
        <dbReference type="Proteomes" id="UP000596660"/>
    </source>
</evidence>
<keyword evidence="4" id="KW-1185">Reference proteome</keyword>
<organism evidence="3 4">
    <name type="scientific">Chenopodium quinoa</name>
    <name type="common">Quinoa</name>
    <dbReference type="NCBI Taxonomy" id="63459"/>
    <lineage>
        <taxon>Eukaryota</taxon>
        <taxon>Viridiplantae</taxon>
        <taxon>Streptophyta</taxon>
        <taxon>Embryophyta</taxon>
        <taxon>Tracheophyta</taxon>
        <taxon>Spermatophyta</taxon>
        <taxon>Magnoliopsida</taxon>
        <taxon>eudicotyledons</taxon>
        <taxon>Gunneridae</taxon>
        <taxon>Pentapetalae</taxon>
        <taxon>Caryophyllales</taxon>
        <taxon>Chenopodiaceae</taxon>
        <taxon>Chenopodioideae</taxon>
        <taxon>Atripliceae</taxon>
        <taxon>Chenopodium</taxon>
    </lineage>
</organism>
<dbReference type="SMR" id="A0A803MWW8"/>
<feature type="domain" description="Thioredoxin-like fold" evidence="2">
    <location>
        <begin position="55"/>
        <end position="219"/>
    </location>
</feature>
<dbReference type="OrthoDB" id="37297at2759"/>
<dbReference type="CDD" id="cd02972">
    <property type="entry name" value="DsbA_family"/>
    <property type="match status" value="1"/>
</dbReference>
<dbReference type="Pfam" id="PF13462">
    <property type="entry name" value="Thioredoxin_4"/>
    <property type="match status" value="1"/>
</dbReference>
<reference evidence="3" key="2">
    <citation type="submission" date="2021-03" db="UniProtKB">
        <authorList>
            <consortium name="EnsemblPlants"/>
        </authorList>
    </citation>
    <scope>IDENTIFICATION</scope>
</reference>
<dbReference type="EnsemblPlants" id="AUR62036698-RA">
    <property type="protein sequence ID" value="AUR62036698-RA:cds"/>
    <property type="gene ID" value="AUR62036698"/>
</dbReference>
<evidence type="ECO:0000259" key="2">
    <source>
        <dbReference type="Pfam" id="PF13462"/>
    </source>
</evidence>
<keyword evidence="1" id="KW-0732">Signal</keyword>
<dbReference type="Proteomes" id="UP000596660">
    <property type="component" value="Unplaced"/>
</dbReference>
<name>A0A803MWW8_CHEQI</name>
<dbReference type="RefSeq" id="XP_021737072.1">
    <property type="nucleotide sequence ID" value="XM_021881380.1"/>
</dbReference>
<protein>
    <recommendedName>
        <fullName evidence="2">Thioredoxin-like fold domain-containing protein</fullName>
    </recommendedName>
</protein>
<dbReference type="OMA" id="GVQLESY"/>
<dbReference type="InterPro" id="IPR036249">
    <property type="entry name" value="Thioredoxin-like_sf"/>
</dbReference>
<feature type="signal peptide" evidence="1">
    <location>
        <begin position="1"/>
        <end position="22"/>
    </location>
</feature>
<gene>
    <name evidence="3" type="primary">LOC110703600</name>
</gene>
<accession>A0A803MWW8</accession>
<dbReference type="Gene3D" id="3.40.30.10">
    <property type="entry name" value="Glutaredoxin"/>
    <property type="match status" value="1"/>
</dbReference>
<dbReference type="PANTHER" id="PTHR33875:SF2">
    <property type="entry name" value="ACR183CP"/>
    <property type="match status" value="1"/>
</dbReference>
<sequence length="231" mass="26411">MRVQFTILSFLLLNLIITIIHPQSKWIVQAQLIPAKFDGFVYGNPKKFNPESILIEAFFDPVCPDSRDAWPPLKQVLHLYGSKVSLVVHPFPLPYHDNAFATSRALHIVNELNSSATYPLWESFFKDQNKFYNSETSSMTRNEILDHIVDFVTKSVGHAYQSDVKSGFSDRKTDLKTRVSFKYGCSRGVYGTPAFFVNGFPLPDVGSPVDYNGWRKVIDPLVSSKREYEYM</sequence>
<proteinExistence type="predicted"/>
<dbReference type="InterPro" id="IPR012336">
    <property type="entry name" value="Thioredoxin-like_fold"/>
</dbReference>
<dbReference type="AlphaFoldDB" id="A0A803MWW8"/>
<evidence type="ECO:0000256" key="1">
    <source>
        <dbReference type="SAM" id="SignalP"/>
    </source>
</evidence>
<dbReference type="GeneID" id="110703600"/>